<evidence type="ECO:0000313" key="1">
    <source>
        <dbReference type="EMBL" id="CAK8679713.1"/>
    </source>
</evidence>
<name>A0ABP0FNY2_CLALP</name>
<protein>
    <submittedName>
        <fullName evidence="1">Uncharacterized protein</fullName>
    </submittedName>
</protein>
<accession>A0ABP0FNY2</accession>
<dbReference type="EMBL" id="CAWYQH010000068">
    <property type="protein sequence ID" value="CAK8679713.1"/>
    <property type="molecule type" value="Genomic_DNA"/>
</dbReference>
<reference evidence="1 2" key="1">
    <citation type="submission" date="2024-02" db="EMBL/GenBank/DDBJ databases">
        <authorList>
            <person name="Daric V."/>
            <person name="Darras S."/>
        </authorList>
    </citation>
    <scope>NUCLEOTIDE SEQUENCE [LARGE SCALE GENOMIC DNA]</scope>
</reference>
<sequence>MGPGIQIVKQKHKLIQANFIKNLSSTYTFYTNKILLSQVLQVVGDVSKQEDMERIIKETADRFGKIHVLVNSAGVAPAVLISTFTLDQFDRCFNVNVRAALYLT</sequence>
<dbReference type="InterPro" id="IPR002347">
    <property type="entry name" value="SDR_fam"/>
</dbReference>
<dbReference type="PANTHER" id="PTHR43975">
    <property type="entry name" value="ZGC:101858"/>
    <property type="match status" value="1"/>
</dbReference>
<dbReference type="Gene3D" id="3.40.50.720">
    <property type="entry name" value="NAD(P)-binding Rossmann-like Domain"/>
    <property type="match status" value="1"/>
</dbReference>
<proteinExistence type="predicted"/>
<evidence type="ECO:0000313" key="2">
    <source>
        <dbReference type="Proteomes" id="UP001642483"/>
    </source>
</evidence>
<gene>
    <name evidence="1" type="ORF">CVLEPA_LOCUS9965</name>
</gene>
<keyword evidence="2" id="KW-1185">Reference proteome</keyword>
<dbReference type="InterPro" id="IPR036291">
    <property type="entry name" value="NAD(P)-bd_dom_sf"/>
</dbReference>
<dbReference type="Proteomes" id="UP001642483">
    <property type="component" value="Unassembled WGS sequence"/>
</dbReference>
<comment type="caution">
    <text evidence="1">The sequence shown here is derived from an EMBL/GenBank/DDBJ whole genome shotgun (WGS) entry which is preliminary data.</text>
</comment>
<dbReference type="SUPFAM" id="SSF51735">
    <property type="entry name" value="NAD(P)-binding Rossmann-fold domains"/>
    <property type="match status" value="1"/>
</dbReference>
<dbReference type="PANTHER" id="PTHR43975:SF2">
    <property type="entry name" value="EG:BACR7A4.14 PROTEIN-RELATED"/>
    <property type="match status" value="1"/>
</dbReference>
<dbReference type="Pfam" id="PF00106">
    <property type="entry name" value="adh_short"/>
    <property type="match status" value="1"/>
</dbReference>
<organism evidence="1 2">
    <name type="scientific">Clavelina lepadiformis</name>
    <name type="common">Light-bulb sea squirt</name>
    <name type="synonym">Ascidia lepadiformis</name>
    <dbReference type="NCBI Taxonomy" id="159417"/>
    <lineage>
        <taxon>Eukaryota</taxon>
        <taxon>Metazoa</taxon>
        <taxon>Chordata</taxon>
        <taxon>Tunicata</taxon>
        <taxon>Ascidiacea</taxon>
        <taxon>Aplousobranchia</taxon>
        <taxon>Clavelinidae</taxon>
        <taxon>Clavelina</taxon>
    </lineage>
</organism>